<dbReference type="Proteomes" id="UP001642260">
    <property type="component" value="Unassembled WGS sequence"/>
</dbReference>
<dbReference type="Gene3D" id="3.30.200.20">
    <property type="entry name" value="Phosphorylase Kinase, domain 1"/>
    <property type="match status" value="1"/>
</dbReference>
<dbReference type="CDD" id="cd06899">
    <property type="entry name" value="lectin_legume_LecRK_Arcelin_ConA"/>
    <property type="match status" value="1"/>
</dbReference>
<evidence type="ECO:0000256" key="12">
    <source>
        <dbReference type="ARBA" id="ARBA00022741"/>
    </source>
</evidence>
<dbReference type="GO" id="GO:0004674">
    <property type="term" value="F:protein serine/threonine kinase activity"/>
    <property type="evidence" value="ECO:0007669"/>
    <property type="project" value="UniProtKB-KW"/>
</dbReference>
<evidence type="ECO:0000256" key="15">
    <source>
        <dbReference type="ARBA" id="ARBA00022989"/>
    </source>
</evidence>
<evidence type="ECO:0000256" key="1">
    <source>
        <dbReference type="ARBA" id="ARBA00004236"/>
    </source>
</evidence>
<keyword evidence="9 22" id="KW-0812">Transmembrane</keyword>
<dbReference type="Pfam" id="PF00139">
    <property type="entry name" value="Lectin_legB"/>
    <property type="match status" value="1"/>
</dbReference>
<keyword evidence="7" id="KW-0723">Serine/threonine-protein kinase</keyword>
<evidence type="ECO:0000256" key="6">
    <source>
        <dbReference type="ARBA" id="ARBA00022475"/>
    </source>
</evidence>
<evidence type="ECO:0000256" key="3">
    <source>
        <dbReference type="ARBA" id="ARBA00008536"/>
    </source>
</evidence>
<organism evidence="24 25">
    <name type="scientific">Eruca vesicaria subsp. sativa</name>
    <name type="common">Garden rocket</name>
    <name type="synonym">Eruca sativa</name>
    <dbReference type="NCBI Taxonomy" id="29727"/>
    <lineage>
        <taxon>Eukaryota</taxon>
        <taxon>Viridiplantae</taxon>
        <taxon>Streptophyta</taxon>
        <taxon>Embryophyta</taxon>
        <taxon>Tracheophyta</taxon>
        <taxon>Spermatophyta</taxon>
        <taxon>Magnoliopsida</taxon>
        <taxon>eudicotyledons</taxon>
        <taxon>Gunneridae</taxon>
        <taxon>Pentapetalae</taxon>
        <taxon>rosids</taxon>
        <taxon>malvids</taxon>
        <taxon>Brassicales</taxon>
        <taxon>Brassicaceae</taxon>
        <taxon>Brassiceae</taxon>
        <taxon>Eruca</taxon>
    </lineage>
</organism>
<evidence type="ECO:0000256" key="20">
    <source>
        <dbReference type="ARBA" id="ARBA00048679"/>
    </source>
</evidence>
<accession>A0ABC8L7K1</accession>
<keyword evidence="15 22" id="KW-1133">Transmembrane helix</keyword>
<evidence type="ECO:0000256" key="9">
    <source>
        <dbReference type="ARBA" id="ARBA00022692"/>
    </source>
</evidence>
<dbReference type="SUPFAM" id="SSF49899">
    <property type="entry name" value="Concanavalin A-like lectins/glucanases"/>
    <property type="match status" value="1"/>
</dbReference>
<evidence type="ECO:0000256" key="8">
    <source>
        <dbReference type="ARBA" id="ARBA00022679"/>
    </source>
</evidence>
<evidence type="ECO:0000256" key="13">
    <source>
        <dbReference type="ARBA" id="ARBA00022777"/>
    </source>
</evidence>
<evidence type="ECO:0000256" key="19">
    <source>
        <dbReference type="ARBA" id="ARBA00047899"/>
    </source>
</evidence>
<dbReference type="AlphaFoldDB" id="A0ABC8L7K1"/>
<reference evidence="24 25" key="1">
    <citation type="submission" date="2022-03" db="EMBL/GenBank/DDBJ databases">
        <authorList>
            <person name="Macdonald S."/>
            <person name="Ahmed S."/>
            <person name="Newling K."/>
        </authorList>
    </citation>
    <scope>NUCLEOTIDE SEQUENCE [LARGE SCALE GENOMIC DNA]</scope>
</reference>
<comment type="subcellular location">
    <subcellularLocation>
        <location evidence="1">Cell membrane</location>
    </subcellularLocation>
    <subcellularLocation>
        <location evidence="2">Membrane</location>
        <topology evidence="2">Single-pass type I membrane protein</topology>
    </subcellularLocation>
</comment>
<evidence type="ECO:0000256" key="22">
    <source>
        <dbReference type="SAM" id="Phobius"/>
    </source>
</evidence>
<dbReference type="InterPro" id="IPR001220">
    <property type="entry name" value="Legume_lectin_dom"/>
</dbReference>
<keyword evidence="10" id="KW-0732">Signal</keyword>
<evidence type="ECO:0000256" key="17">
    <source>
        <dbReference type="ARBA" id="ARBA00023170"/>
    </source>
</evidence>
<dbReference type="GO" id="GO:0005524">
    <property type="term" value="F:ATP binding"/>
    <property type="evidence" value="ECO:0007669"/>
    <property type="project" value="UniProtKB-UniRule"/>
</dbReference>
<keyword evidence="8" id="KW-0808">Transferase</keyword>
<keyword evidence="18" id="KW-0325">Glycoprotein</keyword>
<evidence type="ECO:0000256" key="11">
    <source>
        <dbReference type="ARBA" id="ARBA00022734"/>
    </source>
</evidence>
<keyword evidence="16 22" id="KW-0472">Membrane</keyword>
<evidence type="ECO:0000259" key="23">
    <source>
        <dbReference type="Pfam" id="PF00139"/>
    </source>
</evidence>
<dbReference type="PANTHER" id="PTHR27007">
    <property type="match status" value="1"/>
</dbReference>
<evidence type="ECO:0000256" key="10">
    <source>
        <dbReference type="ARBA" id="ARBA00022729"/>
    </source>
</evidence>
<comment type="similarity">
    <text evidence="4">In the C-terminal section; belongs to the protein kinase superfamily. Ser/Thr protein kinase family.</text>
</comment>
<keyword evidence="17" id="KW-0675">Receptor</keyword>
<evidence type="ECO:0000256" key="4">
    <source>
        <dbReference type="ARBA" id="ARBA00010217"/>
    </source>
</evidence>
<keyword evidence="11" id="KW-0430">Lectin</keyword>
<evidence type="ECO:0000256" key="14">
    <source>
        <dbReference type="ARBA" id="ARBA00022840"/>
    </source>
</evidence>
<evidence type="ECO:0000313" key="25">
    <source>
        <dbReference type="Proteomes" id="UP001642260"/>
    </source>
</evidence>
<gene>
    <name evidence="24" type="ORF">ERUC_LOCUS30124</name>
</gene>
<dbReference type="PROSITE" id="PS00307">
    <property type="entry name" value="LECTIN_LEGUME_BETA"/>
    <property type="match status" value="1"/>
</dbReference>
<evidence type="ECO:0000313" key="24">
    <source>
        <dbReference type="EMBL" id="CAH8364394.1"/>
    </source>
</evidence>
<name>A0ABC8L7K1_ERUVS</name>
<feature type="domain" description="Legume lectin" evidence="23">
    <location>
        <begin position="56"/>
        <end position="290"/>
    </location>
</feature>
<dbReference type="PROSITE" id="PS00107">
    <property type="entry name" value="PROTEIN_KINASE_ATP"/>
    <property type="match status" value="1"/>
</dbReference>
<feature type="binding site" evidence="21">
    <location>
        <position position="402"/>
    </location>
    <ligand>
        <name>ATP</name>
        <dbReference type="ChEBI" id="CHEBI:30616"/>
    </ligand>
</feature>
<dbReference type="InterPro" id="IPR017441">
    <property type="entry name" value="Protein_kinase_ATP_BS"/>
</dbReference>
<dbReference type="EMBL" id="CAKOAT010386265">
    <property type="protein sequence ID" value="CAH8364394.1"/>
    <property type="molecule type" value="Genomic_DNA"/>
</dbReference>
<dbReference type="FunFam" id="2.60.120.200:FF:000051">
    <property type="entry name" value="L-type lectin-domain containing receptor kinase V.9"/>
    <property type="match status" value="1"/>
</dbReference>
<dbReference type="InterPro" id="IPR050528">
    <property type="entry name" value="L-type_Lectin-RKs"/>
</dbReference>
<keyword evidence="12 21" id="KW-0547">Nucleotide-binding</keyword>
<keyword evidence="6" id="KW-1003">Cell membrane</keyword>
<dbReference type="SUPFAM" id="SSF56112">
    <property type="entry name" value="Protein kinase-like (PK-like)"/>
    <property type="match status" value="1"/>
</dbReference>
<comment type="catalytic activity">
    <reaction evidence="19">
        <text>L-threonyl-[protein] + ATP = O-phospho-L-threonyl-[protein] + ADP + H(+)</text>
        <dbReference type="Rhea" id="RHEA:46608"/>
        <dbReference type="Rhea" id="RHEA-COMP:11060"/>
        <dbReference type="Rhea" id="RHEA-COMP:11605"/>
        <dbReference type="ChEBI" id="CHEBI:15378"/>
        <dbReference type="ChEBI" id="CHEBI:30013"/>
        <dbReference type="ChEBI" id="CHEBI:30616"/>
        <dbReference type="ChEBI" id="CHEBI:61977"/>
        <dbReference type="ChEBI" id="CHEBI:456216"/>
        <dbReference type="EC" id="2.7.11.1"/>
    </reaction>
</comment>
<feature type="transmembrane region" description="Helical" evidence="22">
    <location>
        <begin position="307"/>
        <end position="331"/>
    </location>
</feature>
<comment type="catalytic activity">
    <reaction evidence="20">
        <text>L-seryl-[protein] + ATP = O-phospho-L-seryl-[protein] + ADP + H(+)</text>
        <dbReference type="Rhea" id="RHEA:17989"/>
        <dbReference type="Rhea" id="RHEA-COMP:9863"/>
        <dbReference type="Rhea" id="RHEA-COMP:11604"/>
        <dbReference type="ChEBI" id="CHEBI:15378"/>
        <dbReference type="ChEBI" id="CHEBI:29999"/>
        <dbReference type="ChEBI" id="CHEBI:30616"/>
        <dbReference type="ChEBI" id="CHEBI:83421"/>
        <dbReference type="ChEBI" id="CHEBI:456216"/>
        <dbReference type="EC" id="2.7.11.1"/>
    </reaction>
</comment>
<dbReference type="InterPro" id="IPR011009">
    <property type="entry name" value="Kinase-like_dom_sf"/>
</dbReference>
<dbReference type="EC" id="2.7.11.1" evidence="5"/>
<comment type="caution">
    <text evidence="24">The sequence shown here is derived from an EMBL/GenBank/DDBJ whole genome shotgun (WGS) entry which is preliminary data.</text>
</comment>
<dbReference type="Gene3D" id="2.60.120.200">
    <property type="match status" value="1"/>
</dbReference>
<keyword evidence="14 21" id="KW-0067">ATP-binding</keyword>
<evidence type="ECO:0000256" key="5">
    <source>
        <dbReference type="ARBA" id="ARBA00012513"/>
    </source>
</evidence>
<evidence type="ECO:0000256" key="7">
    <source>
        <dbReference type="ARBA" id="ARBA00022527"/>
    </source>
</evidence>
<sequence>MGFILRPINTQHASVAGPDDDQRLAAVDSPSLCYMWAVSQGERGEFGFNGYLYDSYGTANLDSNGLLKLTNYTVQKTGQVFYNFPVRFKDSPNGTVSSFSTTFVFAIVSQIPILSGHGIAFAICPTKGLPYSTSAQYLGLFNITSNGDPSNHVVAVEFDTIRSSEFNDMDDNHVGIDINSLRSEKAASAGYYKEDGTFEDIKLISRKPIQAWVEYDSSRKQLNITLHPLHVTKPKTPLLSLTKDLSPYLLDSMYVGFTSSTGSVLSSHYILGWTFMLNGKASDIDPSRLPKVPDDYQQDSRSSFRKILAISLSMTGLAVLFFLTISFMLFLKRKKLMEVLEDWEVQFGPHRFAYKDLYIATKGFKNSEILGKGGFGKVYKVVDERVKHDDKYLEEQVTMVLKLGLLCSHPVAAMRPSMSSVIQFLDGVAQLPHNLLDIVKAREIVGEATESLAQPSSIATVTFTESFASHGR</sequence>
<evidence type="ECO:0000256" key="21">
    <source>
        <dbReference type="PROSITE-ProRule" id="PRU10141"/>
    </source>
</evidence>
<keyword evidence="13" id="KW-0418">Kinase</keyword>
<keyword evidence="25" id="KW-1185">Reference proteome</keyword>
<evidence type="ECO:0000256" key="18">
    <source>
        <dbReference type="ARBA" id="ARBA00023180"/>
    </source>
</evidence>
<evidence type="ECO:0000256" key="2">
    <source>
        <dbReference type="ARBA" id="ARBA00004479"/>
    </source>
</evidence>
<dbReference type="InterPro" id="IPR019825">
    <property type="entry name" value="Lectin_legB_Mn/Ca_BS"/>
</dbReference>
<evidence type="ECO:0000256" key="16">
    <source>
        <dbReference type="ARBA" id="ARBA00023136"/>
    </source>
</evidence>
<dbReference type="GO" id="GO:0005886">
    <property type="term" value="C:plasma membrane"/>
    <property type="evidence" value="ECO:0007669"/>
    <property type="project" value="UniProtKB-SubCell"/>
</dbReference>
<proteinExistence type="inferred from homology"/>
<protein>
    <recommendedName>
        <fullName evidence="5">non-specific serine/threonine protein kinase</fullName>
        <ecNumber evidence="5">2.7.11.1</ecNumber>
    </recommendedName>
</protein>
<dbReference type="InterPro" id="IPR013320">
    <property type="entry name" value="ConA-like_dom_sf"/>
</dbReference>
<dbReference type="GO" id="GO:0030246">
    <property type="term" value="F:carbohydrate binding"/>
    <property type="evidence" value="ECO:0007669"/>
    <property type="project" value="UniProtKB-KW"/>
</dbReference>
<comment type="similarity">
    <text evidence="3">In the N-terminal section; belongs to the leguminous lectin family.</text>
</comment>